<evidence type="ECO:0000313" key="1">
    <source>
        <dbReference type="EMBL" id="QNM08989.1"/>
    </source>
</evidence>
<organism evidence="1 2">
    <name type="scientific">Wansuia hejianensis</name>
    <dbReference type="NCBI Taxonomy" id="2763667"/>
    <lineage>
        <taxon>Bacteria</taxon>
        <taxon>Bacillati</taxon>
        <taxon>Bacillota</taxon>
        <taxon>Clostridia</taxon>
        <taxon>Lachnospirales</taxon>
        <taxon>Lachnospiraceae</taxon>
        <taxon>Wansuia</taxon>
    </lineage>
</organism>
<accession>A0A7G9GDV7</accession>
<dbReference type="AlphaFoldDB" id="A0A7G9GDV7"/>
<reference evidence="1 2" key="1">
    <citation type="submission" date="2020-08" db="EMBL/GenBank/DDBJ databases">
        <authorList>
            <person name="Liu C."/>
            <person name="Sun Q."/>
        </authorList>
    </citation>
    <scope>NUCLEOTIDE SEQUENCE [LARGE SCALE GENOMIC DNA]</scope>
    <source>
        <strain evidence="1 2">NSJ-29</strain>
    </source>
</reference>
<dbReference type="EMBL" id="CP060635">
    <property type="protein sequence ID" value="QNM08989.1"/>
    <property type="molecule type" value="Genomic_DNA"/>
</dbReference>
<name>A0A7G9GDV7_9FIRM</name>
<gene>
    <name evidence="1" type="ORF">H9Q79_01420</name>
</gene>
<dbReference type="Proteomes" id="UP000515860">
    <property type="component" value="Chromosome"/>
</dbReference>
<dbReference type="KEGG" id="whj:H9Q79_01420"/>
<sequence>MGKKLGKVILGLACTGVAIGAVLTYMKEHPAKSGFKDDFDDFTDEFEDCSCERTYTTIPYDMAKAEIPS</sequence>
<protein>
    <submittedName>
        <fullName evidence="1">Uncharacterized protein</fullName>
    </submittedName>
</protein>
<dbReference type="RefSeq" id="WP_118646149.1">
    <property type="nucleotide sequence ID" value="NZ_CP060635.1"/>
</dbReference>
<keyword evidence="2" id="KW-1185">Reference proteome</keyword>
<proteinExistence type="predicted"/>
<evidence type="ECO:0000313" key="2">
    <source>
        <dbReference type="Proteomes" id="UP000515860"/>
    </source>
</evidence>